<evidence type="ECO:0000256" key="1">
    <source>
        <dbReference type="SAM" id="MobiDB-lite"/>
    </source>
</evidence>
<keyword evidence="3" id="KW-1185">Reference proteome</keyword>
<evidence type="ECO:0000313" key="2">
    <source>
        <dbReference type="EMBL" id="GIY62118.1"/>
    </source>
</evidence>
<organism evidence="2 3">
    <name type="scientific">Caerostris darwini</name>
    <dbReference type="NCBI Taxonomy" id="1538125"/>
    <lineage>
        <taxon>Eukaryota</taxon>
        <taxon>Metazoa</taxon>
        <taxon>Ecdysozoa</taxon>
        <taxon>Arthropoda</taxon>
        <taxon>Chelicerata</taxon>
        <taxon>Arachnida</taxon>
        <taxon>Araneae</taxon>
        <taxon>Araneomorphae</taxon>
        <taxon>Entelegynae</taxon>
        <taxon>Araneoidea</taxon>
        <taxon>Araneidae</taxon>
        <taxon>Caerostris</taxon>
    </lineage>
</organism>
<feature type="compositionally biased region" description="Polar residues" evidence="1">
    <location>
        <begin position="113"/>
        <end position="122"/>
    </location>
</feature>
<gene>
    <name evidence="2" type="primary">AVEN_251242_1</name>
    <name evidence="2" type="ORF">CDAR_487421</name>
</gene>
<accession>A0AAV4UWU0</accession>
<protein>
    <submittedName>
        <fullName evidence="2">Uncharacterized protein</fullName>
    </submittedName>
</protein>
<dbReference type="AlphaFoldDB" id="A0AAV4UWU0"/>
<name>A0AAV4UWU0_9ARAC</name>
<comment type="caution">
    <text evidence="2">The sequence shown here is derived from an EMBL/GenBank/DDBJ whole genome shotgun (WGS) entry which is preliminary data.</text>
</comment>
<sequence>MVWSVLPARQFMKKSGWISVDNQLFFNCDERLVDIIEVLLEHRNVQPEECEWVESSKVVVKNEDRLREEELRKKAAVQREKELAEFQKDKEYREDMARKAKQEIQSDRKRRNQLSGAGYSQK</sequence>
<evidence type="ECO:0000313" key="3">
    <source>
        <dbReference type="Proteomes" id="UP001054837"/>
    </source>
</evidence>
<feature type="compositionally biased region" description="Basic and acidic residues" evidence="1">
    <location>
        <begin position="94"/>
        <end position="107"/>
    </location>
</feature>
<dbReference type="EMBL" id="BPLQ01012048">
    <property type="protein sequence ID" value="GIY62118.1"/>
    <property type="molecule type" value="Genomic_DNA"/>
</dbReference>
<feature type="region of interest" description="Disordered" evidence="1">
    <location>
        <begin position="94"/>
        <end position="122"/>
    </location>
</feature>
<reference evidence="2 3" key="1">
    <citation type="submission" date="2021-06" db="EMBL/GenBank/DDBJ databases">
        <title>Caerostris darwini draft genome.</title>
        <authorList>
            <person name="Kono N."/>
            <person name="Arakawa K."/>
        </authorList>
    </citation>
    <scope>NUCLEOTIDE SEQUENCE [LARGE SCALE GENOMIC DNA]</scope>
</reference>
<dbReference type="Proteomes" id="UP001054837">
    <property type="component" value="Unassembled WGS sequence"/>
</dbReference>
<proteinExistence type="predicted"/>